<keyword evidence="5" id="KW-0997">Cell inner membrane</keyword>
<dbReference type="SMART" id="SM00388">
    <property type="entry name" value="HisKA"/>
    <property type="match status" value="1"/>
</dbReference>
<dbReference type="PRINTS" id="PR00344">
    <property type="entry name" value="BCTRLSENSOR"/>
</dbReference>
<evidence type="ECO:0000256" key="11">
    <source>
        <dbReference type="ARBA" id="ARBA00022840"/>
    </source>
</evidence>
<evidence type="ECO:0000259" key="22">
    <source>
        <dbReference type="PROSITE" id="PS50110"/>
    </source>
</evidence>
<evidence type="ECO:0000256" key="9">
    <source>
        <dbReference type="ARBA" id="ARBA00022729"/>
    </source>
</evidence>
<dbReference type="PANTHER" id="PTHR43047:SF64">
    <property type="entry name" value="HISTIDINE KINASE CONTAINING CHEY-HOMOLOGOUS RECEIVER DOMAIN AND PAS DOMAIN-RELATED"/>
    <property type="match status" value="1"/>
</dbReference>
<dbReference type="GO" id="GO:0005886">
    <property type="term" value="C:plasma membrane"/>
    <property type="evidence" value="ECO:0007669"/>
    <property type="project" value="UniProtKB-SubCell"/>
</dbReference>
<evidence type="ECO:0000256" key="14">
    <source>
        <dbReference type="ARBA" id="ARBA00023026"/>
    </source>
</evidence>
<dbReference type="FunFam" id="3.30.565.10:FF:000010">
    <property type="entry name" value="Sensor histidine kinase RcsC"/>
    <property type="match status" value="1"/>
</dbReference>
<name>A0A2A4EZ85_9BURK</name>
<keyword evidence="11" id="KW-0547">Nucleotide-binding</keyword>
<feature type="domain" description="HPt" evidence="23">
    <location>
        <begin position="604"/>
        <end position="702"/>
    </location>
</feature>
<dbReference type="InterPro" id="IPR036890">
    <property type="entry name" value="HATPase_C_sf"/>
</dbReference>
<dbReference type="SUPFAM" id="SSF47226">
    <property type="entry name" value="Histidine-containing phosphotransfer domain, HPT domain"/>
    <property type="match status" value="1"/>
</dbReference>
<keyword evidence="15 20" id="KW-0472">Membrane</keyword>
<comment type="caution">
    <text evidence="24">The sequence shown here is derived from an EMBL/GenBank/DDBJ whole genome shotgun (WGS) entry which is preliminary data.</text>
</comment>
<evidence type="ECO:0000256" key="20">
    <source>
        <dbReference type="SAM" id="Phobius"/>
    </source>
</evidence>
<dbReference type="PROSITE" id="PS50894">
    <property type="entry name" value="HPT"/>
    <property type="match status" value="1"/>
</dbReference>
<evidence type="ECO:0000256" key="6">
    <source>
        <dbReference type="ARBA" id="ARBA00022553"/>
    </source>
</evidence>
<keyword evidence="9" id="KW-0732">Signal</keyword>
<dbReference type="InterPro" id="IPR001789">
    <property type="entry name" value="Sig_transdc_resp-reg_receiver"/>
</dbReference>
<dbReference type="SUPFAM" id="SSF47384">
    <property type="entry name" value="Homodimeric domain of signal transducing histidine kinase"/>
    <property type="match status" value="1"/>
</dbReference>
<dbReference type="InterPro" id="IPR003594">
    <property type="entry name" value="HATPase_dom"/>
</dbReference>
<dbReference type="PROSITE" id="PS50110">
    <property type="entry name" value="RESPONSE_REGULATORY"/>
    <property type="match status" value="1"/>
</dbReference>
<dbReference type="PANTHER" id="PTHR43047">
    <property type="entry name" value="TWO-COMPONENT HISTIDINE PROTEIN KINASE"/>
    <property type="match status" value="1"/>
</dbReference>
<dbReference type="SUPFAM" id="SSF52172">
    <property type="entry name" value="CheY-like"/>
    <property type="match status" value="1"/>
</dbReference>
<evidence type="ECO:0000256" key="17">
    <source>
        <dbReference type="ARBA" id="ARBA00070152"/>
    </source>
</evidence>
<dbReference type="PROSITE" id="PS50109">
    <property type="entry name" value="HIS_KIN"/>
    <property type="match status" value="1"/>
</dbReference>
<evidence type="ECO:0000256" key="7">
    <source>
        <dbReference type="ARBA" id="ARBA00022679"/>
    </source>
</evidence>
<organism evidence="24 25">
    <name type="scientific">Paraburkholderia acidicola</name>
    <dbReference type="NCBI Taxonomy" id="1912599"/>
    <lineage>
        <taxon>Bacteria</taxon>
        <taxon>Pseudomonadati</taxon>
        <taxon>Pseudomonadota</taxon>
        <taxon>Betaproteobacteria</taxon>
        <taxon>Burkholderiales</taxon>
        <taxon>Burkholderiaceae</taxon>
        <taxon>Paraburkholderia</taxon>
    </lineage>
</organism>
<dbReference type="AlphaFoldDB" id="A0A2A4EZ85"/>
<dbReference type="CDD" id="cd17546">
    <property type="entry name" value="REC_hyHK_CKI1_RcsC-like"/>
    <property type="match status" value="1"/>
</dbReference>
<proteinExistence type="predicted"/>
<evidence type="ECO:0000256" key="3">
    <source>
        <dbReference type="ARBA" id="ARBA00012438"/>
    </source>
</evidence>
<reference evidence="24 25" key="1">
    <citation type="submission" date="2017-01" db="EMBL/GenBank/DDBJ databases">
        <title>Whole-Genome Shotgun Sequencing of Two beta-Proteobacterial Species in Search of the Bulgecin Biosynthetic Cluster.</title>
        <authorList>
            <person name="Horsman M.E."/>
            <person name="Marous D.R."/>
            <person name="Li R."/>
            <person name="Oliver R.A."/>
            <person name="Byun B."/>
            <person name="Emrich S.J."/>
            <person name="Boggess B."/>
            <person name="Townsend C.A."/>
            <person name="Mobashery S."/>
        </authorList>
    </citation>
    <scope>NUCLEOTIDE SEQUENCE [LARGE SCALE GENOMIC DNA]</scope>
    <source>
        <strain evidence="24 25">ATCC 31363</strain>
    </source>
</reference>
<gene>
    <name evidence="24" type="ORF">BWP39_14430</name>
</gene>
<comment type="catalytic activity">
    <reaction evidence="1">
        <text>ATP + protein L-histidine = ADP + protein N-phospho-L-histidine.</text>
        <dbReference type="EC" id="2.7.13.3"/>
    </reaction>
</comment>
<dbReference type="CDD" id="cd00082">
    <property type="entry name" value="HisKA"/>
    <property type="match status" value="1"/>
</dbReference>
<dbReference type="EMBL" id="MTZV01000004">
    <property type="protein sequence ID" value="PCE25720.1"/>
    <property type="molecule type" value="Genomic_DNA"/>
</dbReference>
<keyword evidence="6 19" id="KW-0597">Phosphoprotein</keyword>
<comment type="subcellular location">
    <subcellularLocation>
        <location evidence="2">Cell inner membrane</location>
        <topology evidence="2">Multi-pass membrane protein</topology>
    </subcellularLocation>
</comment>
<keyword evidence="13" id="KW-0902">Two-component regulatory system</keyword>
<keyword evidence="10" id="KW-0418">Kinase</keyword>
<dbReference type="Pfam" id="PF00512">
    <property type="entry name" value="HisKA"/>
    <property type="match status" value="1"/>
</dbReference>
<sequence>MQLAWSGEQGPGVSRVPRERAVGVSLLLGASQSLLRTMTMAVMFLASDIAQATDDPRRSAERASGAFLSIHTAVAVNHTGARNNDRPVINPRCDDCNMLLSKASAQSVVADSAVRTRRHDARAVASDNSEWRIYTLCLLPLLLAVIAALLIALRTLRLLRREIIERKQDKQRLTSQLNLAQTTSQTKDDFLATMSHELRTPMNGVQGLVDMLERMPLTGEQREMLGMINGSATTLRQILDDLLDYSKIEAGHLTVESGPFDMRELIDSTVGLLAIRAHEKGLSVRTDIASRLAATLRGDSTKLRQILLNLLGNAIKFTSVGQIDVRVSVADAGAQHQAVEIAVTDSGIGIAPDMQSQIFEPFVQAEPSTARRFGGAGLGLAICRRLAHLMGGTLELRSAPGVGTCVTLRVVLPVALDAPHERPIPSSPTSADDTPASPDRNLAIASKTLVLVAEDDPVHQALIRHQLTLLGFACDIADDGAQALAALKQTHYSCLISDCHMPGISGYELARWVRENERDTHGITQRMPILGITANTGPDDLRLCREAGMDGCIVKPVRLATLSELLGKWFGGPVADTSSASSVQETPRPDASIDLTCMIELWGSETTVKTLLEAFVSAVRDDVRALQSLLDDPDVERLMEWHHRVAGAASVLQYPPLLDVLEAYRRGIVTKPIECLRADGLALLDTCNAMLDDIEAQAASLA</sequence>
<evidence type="ECO:0000259" key="23">
    <source>
        <dbReference type="PROSITE" id="PS50894"/>
    </source>
</evidence>
<evidence type="ECO:0000313" key="25">
    <source>
        <dbReference type="Proteomes" id="UP000218022"/>
    </source>
</evidence>
<evidence type="ECO:0000256" key="4">
    <source>
        <dbReference type="ARBA" id="ARBA00022475"/>
    </source>
</evidence>
<dbReference type="SMART" id="SM00387">
    <property type="entry name" value="HATPase_c"/>
    <property type="match status" value="1"/>
</dbReference>
<evidence type="ECO:0000256" key="5">
    <source>
        <dbReference type="ARBA" id="ARBA00022519"/>
    </source>
</evidence>
<dbReference type="InterPro" id="IPR003661">
    <property type="entry name" value="HisK_dim/P_dom"/>
</dbReference>
<dbReference type="Gene3D" id="3.30.565.10">
    <property type="entry name" value="Histidine kinase-like ATPase, C-terminal domain"/>
    <property type="match status" value="1"/>
</dbReference>
<evidence type="ECO:0000256" key="10">
    <source>
        <dbReference type="ARBA" id="ARBA00022777"/>
    </source>
</evidence>
<dbReference type="CDD" id="cd16922">
    <property type="entry name" value="HATPase_EvgS-ArcB-TorS-like"/>
    <property type="match status" value="1"/>
</dbReference>
<keyword evidence="4" id="KW-1003">Cell membrane</keyword>
<evidence type="ECO:0000256" key="12">
    <source>
        <dbReference type="ARBA" id="ARBA00022989"/>
    </source>
</evidence>
<dbReference type="InterPro" id="IPR005467">
    <property type="entry name" value="His_kinase_dom"/>
</dbReference>
<evidence type="ECO:0000256" key="15">
    <source>
        <dbReference type="ARBA" id="ARBA00023136"/>
    </source>
</evidence>
<dbReference type="SMART" id="SM00448">
    <property type="entry name" value="REC"/>
    <property type="match status" value="1"/>
</dbReference>
<evidence type="ECO:0000256" key="19">
    <source>
        <dbReference type="PROSITE-ProRule" id="PRU00169"/>
    </source>
</evidence>
<evidence type="ECO:0000256" key="1">
    <source>
        <dbReference type="ARBA" id="ARBA00000085"/>
    </source>
</evidence>
<dbReference type="Pfam" id="PF02518">
    <property type="entry name" value="HATPase_c"/>
    <property type="match status" value="1"/>
</dbReference>
<dbReference type="Pfam" id="PF00072">
    <property type="entry name" value="Response_reg"/>
    <property type="match status" value="1"/>
</dbReference>
<dbReference type="Gene3D" id="1.20.120.160">
    <property type="entry name" value="HPT domain"/>
    <property type="match status" value="1"/>
</dbReference>
<evidence type="ECO:0000313" key="24">
    <source>
        <dbReference type="EMBL" id="PCE25720.1"/>
    </source>
</evidence>
<evidence type="ECO:0000256" key="13">
    <source>
        <dbReference type="ARBA" id="ARBA00023012"/>
    </source>
</evidence>
<dbReference type="Proteomes" id="UP000218022">
    <property type="component" value="Unassembled WGS sequence"/>
</dbReference>
<keyword evidence="7" id="KW-0808">Transferase</keyword>
<dbReference type="InterPro" id="IPR036641">
    <property type="entry name" value="HPT_dom_sf"/>
</dbReference>
<feature type="domain" description="Histidine kinase" evidence="21">
    <location>
        <begin position="193"/>
        <end position="414"/>
    </location>
</feature>
<dbReference type="InterPro" id="IPR004358">
    <property type="entry name" value="Sig_transdc_His_kin-like_C"/>
</dbReference>
<dbReference type="SUPFAM" id="SSF55874">
    <property type="entry name" value="ATPase domain of HSP90 chaperone/DNA topoisomerase II/histidine kinase"/>
    <property type="match status" value="1"/>
</dbReference>
<dbReference type="Gene3D" id="1.10.287.130">
    <property type="match status" value="1"/>
</dbReference>
<feature type="modified residue" description="4-aspartylphosphate" evidence="19">
    <location>
        <position position="498"/>
    </location>
</feature>
<dbReference type="InterPro" id="IPR008207">
    <property type="entry name" value="Sig_transdc_His_kin_Hpt_dom"/>
</dbReference>
<evidence type="ECO:0000256" key="16">
    <source>
        <dbReference type="ARBA" id="ARBA00058004"/>
    </source>
</evidence>
<protein>
    <recommendedName>
        <fullName evidence="17">Virulence sensor protein BvgS</fullName>
        <ecNumber evidence="3">2.7.13.3</ecNumber>
    </recommendedName>
</protein>
<keyword evidence="8 20" id="KW-0812">Transmembrane</keyword>
<keyword evidence="14" id="KW-0843">Virulence</keyword>
<evidence type="ECO:0000259" key="21">
    <source>
        <dbReference type="PROSITE" id="PS50109"/>
    </source>
</evidence>
<dbReference type="EC" id="2.7.13.3" evidence="3"/>
<evidence type="ECO:0000256" key="18">
    <source>
        <dbReference type="PROSITE-ProRule" id="PRU00110"/>
    </source>
</evidence>
<accession>A0A2A4EZ85</accession>
<comment type="function">
    <text evidence="16">Member of the two-component regulatory system BvgS/BvgA. Phosphorylates BvgA via a four-step phosphorelay in response to environmental signals.</text>
</comment>
<dbReference type="GO" id="GO:0000155">
    <property type="term" value="F:phosphorelay sensor kinase activity"/>
    <property type="evidence" value="ECO:0007669"/>
    <property type="project" value="InterPro"/>
</dbReference>
<evidence type="ECO:0000256" key="8">
    <source>
        <dbReference type="ARBA" id="ARBA00022692"/>
    </source>
</evidence>
<dbReference type="InterPro" id="IPR011006">
    <property type="entry name" value="CheY-like_superfamily"/>
</dbReference>
<evidence type="ECO:0000256" key="2">
    <source>
        <dbReference type="ARBA" id="ARBA00004429"/>
    </source>
</evidence>
<feature type="modified residue" description="Phosphohistidine" evidence="18">
    <location>
        <position position="643"/>
    </location>
</feature>
<feature type="domain" description="Response regulatory" evidence="22">
    <location>
        <begin position="449"/>
        <end position="570"/>
    </location>
</feature>
<feature type="transmembrane region" description="Helical" evidence="20">
    <location>
        <begin position="133"/>
        <end position="153"/>
    </location>
</feature>
<keyword evidence="12 20" id="KW-1133">Transmembrane helix</keyword>
<dbReference type="InterPro" id="IPR036097">
    <property type="entry name" value="HisK_dim/P_sf"/>
</dbReference>
<keyword evidence="11" id="KW-0067">ATP-binding</keyword>
<dbReference type="Gene3D" id="3.40.50.2300">
    <property type="match status" value="1"/>
</dbReference>